<keyword evidence="1" id="KW-0732">Signal</keyword>
<dbReference type="AlphaFoldDB" id="A0A6A6U6A1"/>
<dbReference type="OrthoDB" id="507128at2759"/>
<dbReference type="InterPro" id="IPR011041">
    <property type="entry name" value="Quinoprot_gluc/sorb_DH_b-prop"/>
</dbReference>
<evidence type="ECO:0000256" key="1">
    <source>
        <dbReference type="SAM" id="SignalP"/>
    </source>
</evidence>
<evidence type="ECO:0000259" key="2">
    <source>
        <dbReference type="Pfam" id="PF22807"/>
    </source>
</evidence>
<dbReference type="SUPFAM" id="SSF50952">
    <property type="entry name" value="Soluble quinoprotein glucose dehydrogenase"/>
    <property type="match status" value="1"/>
</dbReference>
<feature type="domain" description="Pyrroloquinoline quinone-dependent pyranose dehydrogenase beta-propeller" evidence="2">
    <location>
        <begin position="38"/>
        <end position="427"/>
    </location>
</feature>
<feature type="signal peptide" evidence="1">
    <location>
        <begin position="1"/>
        <end position="22"/>
    </location>
</feature>
<accession>A0A6A6U6A1</accession>
<dbReference type="EMBL" id="MU004237">
    <property type="protein sequence ID" value="KAF2667815.1"/>
    <property type="molecule type" value="Genomic_DNA"/>
</dbReference>
<keyword evidence="4" id="KW-1185">Reference proteome</keyword>
<dbReference type="InterPro" id="IPR011042">
    <property type="entry name" value="6-blade_b-propeller_TolB-like"/>
</dbReference>
<dbReference type="Gene3D" id="2.120.10.30">
    <property type="entry name" value="TolB, C-terminal domain"/>
    <property type="match status" value="1"/>
</dbReference>
<dbReference type="Pfam" id="PF22807">
    <property type="entry name" value="TrAA12"/>
    <property type="match status" value="1"/>
</dbReference>
<reference evidence="3" key="1">
    <citation type="journal article" date="2020" name="Stud. Mycol.">
        <title>101 Dothideomycetes genomes: a test case for predicting lifestyles and emergence of pathogens.</title>
        <authorList>
            <person name="Haridas S."/>
            <person name="Albert R."/>
            <person name="Binder M."/>
            <person name="Bloem J."/>
            <person name="Labutti K."/>
            <person name="Salamov A."/>
            <person name="Andreopoulos B."/>
            <person name="Baker S."/>
            <person name="Barry K."/>
            <person name="Bills G."/>
            <person name="Bluhm B."/>
            <person name="Cannon C."/>
            <person name="Castanera R."/>
            <person name="Culley D."/>
            <person name="Daum C."/>
            <person name="Ezra D."/>
            <person name="Gonzalez J."/>
            <person name="Henrissat B."/>
            <person name="Kuo A."/>
            <person name="Liang C."/>
            <person name="Lipzen A."/>
            <person name="Lutzoni F."/>
            <person name="Magnuson J."/>
            <person name="Mondo S."/>
            <person name="Nolan M."/>
            <person name="Ohm R."/>
            <person name="Pangilinan J."/>
            <person name="Park H.-J."/>
            <person name="Ramirez L."/>
            <person name="Alfaro M."/>
            <person name="Sun H."/>
            <person name="Tritt A."/>
            <person name="Yoshinaga Y."/>
            <person name="Zwiers L.-H."/>
            <person name="Turgeon B."/>
            <person name="Goodwin S."/>
            <person name="Spatafora J."/>
            <person name="Crous P."/>
            <person name="Grigoriev I."/>
        </authorList>
    </citation>
    <scope>NUCLEOTIDE SEQUENCE</scope>
    <source>
        <strain evidence="3">CBS 115976</strain>
    </source>
</reference>
<proteinExistence type="predicted"/>
<dbReference type="Proteomes" id="UP000799302">
    <property type="component" value="Unassembled WGS sequence"/>
</dbReference>
<feature type="chain" id="PRO_5025521935" evidence="1">
    <location>
        <begin position="23"/>
        <end position="483"/>
    </location>
</feature>
<evidence type="ECO:0000313" key="4">
    <source>
        <dbReference type="Proteomes" id="UP000799302"/>
    </source>
</evidence>
<sequence length="483" mass="50708">MLGTHDKSSFTLISLLITKALAQSSCSIPTSTAKYPAPSLASGYTARIIANGFQRPRSIIFDSEGHLLVVEAGKGITALTLNDAGGSCIGISSKATVIADTSLNHGIEMSPDGTTLYASNSDKAMRWAYDPKATKTNGNATILVQGMDNSDHTTRTILLSKKVNNTLLISRGSNENIDAIAADINSGHSQIRSFDIGGDTNSLNYATEGTRLGWGLRNSVGVAEHPASGGIYSVENSADNVDRDKEDIHNNNPGEEMNFHGYLNGTKANPDVQGGNYGYPNCYAAWNVSEIPQAGTLQTGSQFEIGDTINDKNCSSPIISPTLTFPAHWAPLDMKFNKAGSVAWITSHGSWNRQPPSGYLLYAVPFTTSGEPIASSNSTNSWQTIMSNPDNTKCPGSCFRPVGLAFDSKGRLFMTSDATGEIYVITATNGTGVDTASIAVDGSDAGGHSGSGSGAKTGEASTGGVNLALVCGIWALMMFFETG</sequence>
<name>A0A6A6U6A1_9PEZI</name>
<organism evidence="3 4">
    <name type="scientific">Microthyrium microscopicum</name>
    <dbReference type="NCBI Taxonomy" id="703497"/>
    <lineage>
        <taxon>Eukaryota</taxon>
        <taxon>Fungi</taxon>
        <taxon>Dikarya</taxon>
        <taxon>Ascomycota</taxon>
        <taxon>Pezizomycotina</taxon>
        <taxon>Dothideomycetes</taxon>
        <taxon>Dothideomycetes incertae sedis</taxon>
        <taxon>Microthyriales</taxon>
        <taxon>Microthyriaceae</taxon>
        <taxon>Microthyrium</taxon>
    </lineage>
</organism>
<evidence type="ECO:0000313" key="3">
    <source>
        <dbReference type="EMBL" id="KAF2667815.1"/>
    </source>
</evidence>
<gene>
    <name evidence="3" type="ORF">BT63DRAFT_480730</name>
</gene>
<dbReference type="InterPro" id="IPR054539">
    <property type="entry name" value="Beta-prop_PDH"/>
</dbReference>
<protein>
    <submittedName>
        <fullName evidence="3">Soluble quino protein glucose dehydrogenase</fullName>
    </submittedName>
</protein>